<dbReference type="Pfam" id="PF06979">
    <property type="entry name" value="TMEM70"/>
    <property type="match status" value="1"/>
</dbReference>
<evidence type="ECO:0000313" key="3">
    <source>
        <dbReference type="EMBL" id="NXO05013.1"/>
    </source>
</evidence>
<accession>A0A7L1NZD9</accession>
<proteinExistence type="predicted"/>
<name>A0A7L1NZD9_RHICY</name>
<dbReference type="PANTHER" id="PTHR14549">
    <property type="entry name" value="TRANSMEMBRANE PROTEIN 223"/>
    <property type="match status" value="1"/>
</dbReference>
<organism evidence="3 4">
    <name type="scientific">Rhinopomastus cyanomelas</name>
    <name type="common">Common scimitarbill</name>
    <dbReference type="NCBI Taxonomy" id="113115"/>
    <lineage>
        <taxon>Eukaryota</taxon>
        <taxon>Metazoa</taxon>
        <taxon>Chordata</taxon>
        <taxon>Craniata</taxon>
        <taxon>Vertebrata</taxon>
        <taxon>Euteleostomi</taxon>
        <taxon>Archelosauria</taxon>
        <taxon>Archosauria</taxon>
        <taxon>Dinosauria</taxon>
        <taxon>Saurischia</taxon>
        <taxon>Theropoda</taxon>
        <taxon>Coelurosauria</taxon>
        <taxon>Aves</taxon>
        <taxon>Neognathae</taxon>
        <taxon>Neoaves</taxon>
        <taxon>Telluraves</taxon>
        <taxon>Coraciimorphae</taxon>
        <taxon>Bucerotiformes</taxon>
        <taxon>Rhinopomastidae</taxon>
        <taxon>Rhinopomastus</taxon>
    </lineage>
</organism>
<keyword evidence="2" id="KW-1133">Transmembrane helix</keyword>
<dbReference type="PANTHER" id="PTHR14549:SF2">
    <property type="entry name" value="TRANSMEMBRANE PROTEIN 223"/>
    <property type="match status" value="1"/>
</dbReference>
<reference evidence="3 4" key="1">
    <citation type="submission" date="2019-09" db="EMBL/GenBank/DDBJ databases">
        <title>Bird 10,000 Genomes (B10K) Project - Family phase.</title>
        <authorList>
            <person name="Zhang G."/>
        </authorList>
    </citation>
    <scope>NUCLEOTIDE SEQUENCE [LARGE SCALE GENOMIC DNA]</scope>
    <source>
        <strain evidence="3">B10K-DU-002-35</strain>
        <tissue evidence="3">Muscle</tissue>
    </source>
</reference>
<feature type="region of interest" description="Disordered" evidence="1">
    <location>
        <begin position="39"/>
        <end position="61"/>
    </location>
</feature>
<keyword evidence="2" id="KW-0472">Membrane</keyword>
<evidence type="ECO:0000256" key="1">
    <source>
        <dbReference type="SAM" id="MobiDB-lite"/>
    </source>
</evidence>
<protein>
    <submittedName>
        <fullName evidence="3">TM223 protein</fullName>
    </submittedName>
</protein>
<gene>
    <name evidence="3" type="primary">Tmem223</name>
    <name evidence="3" type="ORF">RHICYA_R15252</name>
</gene>
<dbReference type="Proteomes" id="UP000565785">
    <property type="component" value="Unassembled WGS sequence"/>
</dbReference>
<dbReference type="GO" id="GO:0005739">
    <property type="term" value="C:mitochondrion"/>
    <property type="evidence" value="ECO:0007669"/>
    <property type="project" value="TreeGrafter"/>
</dbReference>
<feature type="non-terminal residue" evidence="3">
    <location>
        <position position="1"/>
    </location>
</feature>
<feature type="non-terminal residue" evidence="3">
    <location>
        <position position="175"/>
    </location>
</feature>
<dbReference type="GO" id="GO:0007399">
    <property type="term" value="P:nervous system development"/>
    <property type="evidence" value="ECO:0007669"/>
    <property type="project" value="TreeGrafter"/>
</dbReference>
<evidence type="ECO:0000313" key="4">
    <source>
        <dbReference type="Proteomes" id="UP000565785"/>
    </source>
</evidence>
<dbReference type="OrthoDB" id="5950063at2759"/>
<dbReference type="AlphaFoldDB" id="A0A7L1NZD9"/>
<keyword evidence="4" id="KW-1185">Reference proteome</keyword>
<sequence length="175" mass="18986">RDLLLFRCDRGRFFRLAGLCCLGQGLCWALLAREAFTRLRPPPPPPAPGPGPDPDHPLRPRDQRWRLGCTGACVTIGSLLVAAGCLLPLRFIRQVTLLRGGAAVAISSHGPLGLGAGPTFTVPLRQLCGGSHRSQTAAFIPIKVKGRPFFFLLDKSGEFPHPRLFDVTVGAYRKL</sequence>
<keyword evidence="2" id="KW-0812">Transmembrane</keyword>
<feature type="transmembrane region" description="Helical" evidence="2">
    <location>
        <begin position="65"/>
        <end position="89"/>
    </location>
</feature>
<dbReference type="InterPro" id="IPR045325">
    <property type="entry name" value="TMEM70/TMEM186/TMEM223"/>
</dbReference>
<dbReference type="EMBL" id="VXBP01010503">
    <property type="protein sequence ID" value="NXO05013.1"/>
    <property type="molecule type" value="Genomic_DNA"/>
</dbReference>
<evidence type="ECO:0000256" key="2">
    <source>
        <dbReference type="SAM" id="Phobius"/>
    </source>
</evidence>
<feature type="transmembrane region" description="Helical" evidence="2">
    <location>
        <begin position="12"/>
        <end position="31"/>
    </location>
</feature>
<feature type="compositionally biased region" description="Pro residues" evidence="1">
    <location>
        <begin position="40"/>
        <end position="52"/>
    </location>
</feature>
<comment type="caution">
    <text evidence="3">The sequence shown here is derived from an EMBL/GenBank/DDBJ whole genome shotgun (WGS) entry which is preliminary data.</text>
</comment>
<dbReference type="InterPro" id="IPR026100">
    <property type="entry name" value="Tmem223"/>
</dbReference>